<sequence length="294" mass="33018">MTIEIVLPDSAALPNQYRDALTTVEDRSILNTDDFSGYVRELMPEWVKDVIREAHPPSDENLDDLQSDLQKLLDEFRLPTPTYSKSLKSTERTDQSDEGLDEAEKADLDPLANEEDRFLRGEGHSGNRATSKKIRKAPEGAKLSKEAQALERAPTIEILRELSEIEAKGIKGRAGKYYRDAQTLFVNGLYSAVDRMTSELELHFAGQAEPEALRGIILSAAQRSTAYRVGKATCYAISKRLADDWPLEDLERATSPESLSLAADDYHQSLNAARKWIRSELKVKGFLEDETEML</sequence>
<keyword evidence="3" id="KW-1185">Reference proteome</keyword>
<dbReference type="EMBL" id="CP000759">
    <property type="protein sequence ID" value="ABS15986.1"/>
    <property type="molecule type" value="Genomic_DNA"/>
</dbReference>
<feature type="compositionally biased region" description="Basic and acidic residues" evidence="1">
    <location>
        <begin position="136"/>
        <end position="146"/>
    </location>
</feature>
<dbReference type="HOGENOM" id="CLU_031190_0_0_5"/>
<dbReference type="RefSeq" id="WP_012092721.1">
    <property type="nucleotide sequence ID" value="NC_009668.1"/>
</dbReference>
<evidence type="ECO:0000313" key="2">
    <source>
        <dbReference type="EMBL" id="ABS15986.1"/>
    </source>
</evidence>
<protein>
    <submittedName>
        <fullName evidence="2">Uncharacterized protein</fullName>
    </submittedName>
</protein>
<name>A6X432_BRUA4</name>
<gene>
    <name evidence="2" type="ordered locus">Oant_3279</name>
</gene>
<feature type="compositionally biased region" description="Basic and acidic residues" evidence="1">
    <location>
        <begin position="102"/>
        <end position="125"/>
    </location>
</feature>
<reference evidence="2 3" key="1">
    <citation type="journal article" date="2011" name="J. Bacteriol.">
        <title>Genome of Ochrobactrum anthropi ATCC 49188 T, a versatile opportunistic pathogen and symbiont of several eukaryotic hosts.</title>
        <authorList>
            <person name="Chain P.S."/>
            <person name="Lang D.M."/>
            <person name="Comerci D.J."/>
            <person name="Malfatti S.A."/>
            <person name="Vergez L.M."/>
            <person name="Shin M."/>
            <person name="Ugalde R.A."/>
            <person name="Garcia E."/>
            <person name="Tolmasky M.E."/>
        </authorList>
    </citation>
    <scope>NUCLEOTIDE SEQUENCE [LARGE SCALE GENOMIC DNA]</scope>
    <source>
        <strain evidence="3">ATCC 49188 / DSM 6882 / CCUG 24695 / JCM 21032 / LMG 3331 / NBRC 15819 / NCTC 12168 / Alc 37</strain>
    </source>
</reference>
<proteinExistence type="predicted"/>
<feature type="region of interest" description="Disordered" evidence="1">
    <location>
        <begin position="83"/>
        <end position="146"/>
    </location>
</feature>
<accession>A6X432</accession>
<organism evidence="2 3">
    <name type="scientific">Brucella anthropi (strain ATCC 49188 / DSM 6882 / CCUG 24695 / JCM 21032 / LMG 3331 / NBRC 15819 / NCTC 12168 / Alc 37)</name>
    <name type="common">Ochrobactrum anthropi</name>
    <dbReference type="NCBI Taxonomy" id="439375"/>
    <lineage>
        <taxon>Bacteria</taxon>
        <taxon>Pseudomonadati</taxon>
        <taxon>Pseudomonadota</taxon>
        <taxon>Alphaproteobacteria</taxon>
        <taxon>Hyphomicrobiales</taxon>
        <taxon>Brucellaceae</taxon>
        <taxon>Brucella/Ochrobactrum group</taxon>
        <taxon>Brucella</taxon>
    </lineage>
</organism>
<dbReference type="AlphaFoldDB" id="A6X432"/>
<dbReference type="Proteomes" id="UP000002301">
    <property type="component" value="Chromosome 2"/>
</dbReference>
<dbReference type="KEGG" id="oan:Oant_3279"/>
<evidence type="ECO:0000256" key="1">
    <source>
        <dbReference type="SAM" id="MobiDB-lite"/>
    </source>
</evidence>
<dbReference type="eggNOG" id="ENOG502Z9PS">
    <property type="taxonomic scope" value="Bacteria"/>
</dbReference>
<evidence type="ECO:0000313" key="3">
    <source>
        <dbReference type="Proteomes" id="UP000002301"/>
    </source>
</evidence>